<protein>
    <submittedName>
        <fullName evidence="7">Uncharacterized peptidase SA1530</fullName>
        <ecNumber evidence="7">3.4.-.-</ecNumber>
    </submittedName>
</protein>
<dbReference type="InterPro" id="IPR033740">
    <property type="entry name" value="Pept_M24B"/>
</dbReference>
<evidence type="ECO:0000256" key="1">
    <source>
        <dbReference type="ARBA" id="ARBA00008766"/>
    </source>
</evidence>
<dbReference type="Pfam" id="PF16188">
    <property type="entry name" value="Peptidase_M24_C"/>
    <property type="match status" value="1"/>
</dbReference>
<dbReference type="EC" id="3.4.-.-" evidence="7"/>
<dbReference type="InterPro" id="IPR029149">
    <property type="entry name" value="Creatin/AminoP/Spt16_N"/>
</dbReference>
<dbReference type="EMBL" id="LS483447">
    <property type="protein sequence ID" value="SQH73507.1"/>
    <property type="molecule type" value="Genomic_DNA"/>
</dbReference>
<dbReference type="PANTHER" id="PTHR43763:SF6">
    <property type="entry name" value="XAA-PRO AMINOPEPTIDASE 1"/>
    <property type="match status" value="1"/>
</dbReference>
<sequence length="595" mass="66751">MQIKEHVERLRAAMHKNGFKAYIIPSSDAHLSEYTPEHWKARLWISGFSGSAGTVLITPDKAGLWTDSRYFLQAEEQLRGSGIKLYKEGLPETPGIDSFLTSELQPGDVVACDGRCYPHAEAQALESKLEAFGIRFDCSTDLFDQTVWPDRPAIPTGKLFGQLTQYSGETAKGKIARCRKALSEHGANCYIINMLDELAWIFNIRGKDVECNPVGVAYGFVSEQTAILFVLPEKIDSDLRNELEVQGITLKPYGEIYNYVSSLSDSHKVLVDGRRINEALYKAIPAHCRIIEAVSPITLMKAVKNEIELQGVRNAMKRDGVALTRFFIWLEKTLDKGLTPSEVEIGEKLTAFRALQDLYFGDSFDTIAGYQGHGAIVHYRAEEPTAYRVKKEGVLLLDSGGQYFDGTTDITRTISLDGKPSKQLQEDYTLVMKGHIAIATAQYLEGTRGNQIDVLARKPLWDRGLHYGHGTGHGVGCFLNVHEGPQNIRMEVNPTPLKVGMITSNEPGIYRADQWGIRIENLVVTKLNCETDFGRFFGFETLTLCYFDNNMIDKSMLTEQEIEWYNAYQERVYKTLSPLLSAEEALWLKGKTQAI</sequence>
<evidence type="ECO:0000256" key="3">
    <source>
        <dbReference type="ARBA" id="ARBA00022801"/>
    </source>
</evidence>
<dbReference type="KEGG" id="pcre:NCTC12858_01368"/>
<accession>A0A2X4Q089</accession>
<evidence type="ECO:0000256" key="2">
    <source>
        <dbReference type="ARBA" id="ARBA00022723"/>
    </source>
</evidence>
<comment type="similarity">
    <text evidence="1">Belongs to the peptidase M24B family.</text>
</comment>
<evidence type="ECO:0000259" key="4">
    <source>
        <dbReference type="Pfam" id="PF00557"/>
    </source>
</evidence>
<proteinExistence type="inferred from homology"/>
<dbReference type="InterPro" id="IPR032416">
    <property type="entry name" value="Peptidase_M24_C"/>
</dbReference>
<name>A0A2X4Q089_9PORP</name>
<dbReference type="RefSeq" id="WP_023939487.1">
    <property type="nucleotide sequence ID" value="NZ_LS483447.1"/>
</dbReference>
<evidence type="ECO:0000259" key="5">
    <source>
        <dbReference type="Pfam" id="PF01321"/>
    </source>
</evidence>
<dbReference type="InterPro" id="IPR050422">
    <property type="entry name" value="X-Pro_aminopeptidase_P"/>
</dbReference>
<evidence type="ECO:0000259" key="6">
    <source>
        <dbReference type="Pfam" id="PF16188"/>
    </source>
</evidence>
<evidence type="ECO:0000313" key="7">
    <source>
        <dbReference type="EMBL" id="SQH73507.1"/>
    </source>
</evidence>
<dbReference type="AlphaFoldDB" id="A0A2X4Q089"/>
<dbReference type="Gene3D" id="3.40.350.10">
    <property type="entry name" value="Creatinase/prolidase N-terminal domain"/>
    <property type="match status" value="2"/>
</dbReference>
<dbReference type="SUPFAM" id="SSF53092">
    <property type="entry name" value="Creatinase/prolidase N-terminal domain"/>
    <property type="match status" value="1"/>
</dbReference>
<keyword evidence="8" id="KW-1185">Reference proteome</keyword>
<dbReference type="InterPro" id="IPR036005">
    <property type="entry name" value="Creatinase/aminopeptidase-like"/>
</dbReference>
<keyword evidence="2" id="KW-0479">Metal-binding</keyword>
<feature type="domain" description="Creatinase N-terminal" evidence="5">
    <location>
        <begin position="7"/>
        <end position="130"/>
    </location>
</feature>
<dbReference type="GO" id="GO:0070006">
    <property type="term" value="F:metalloaminopeptidase activity"/>
    <property type="evidence" value="ECO:0007669"/>
    <property type="project" value="InterPro"/>
</dbReference>
<dbReference type="InterPro" id="IPR000994">
    <property type="entry name" value="Pept_M24"/>
</dbReference>
<dbReference type="Pfam" id="PF00557">
    <property type="entry name" value="Peptidase_M24"/>
    <property type="match status" value="1"/>
</dbReference>
<dbReference type="GO" id="GO:0005737">
    <property type="term" value="C:cytoplasm"/>
    <property type="evidence" value="ECO:0007669"/>
    <property type="project" value="UniProtKB-ARBA"/>
</dbReference>
<dbReference type="SUPFAM" id="SSF55920">
    <property type="entry name" value="Creatinase/aminopeptidase"/>
    <property type="match status" value="1"/>
</dbReference>
<keyword evidence="3 7" id="KW-0378">Hydrolase</keyword>
<feature type="domain" description="Peptidase M24" evidence="4">
    <location>
        <begin position="311"/>
        <end position="525"/>
    </location>
</feature>
<dbReference type="FunFam" id="3.90.230.10:FF:000009">
    <property type="entry name" value="xaa-Pro aminopeptidase 2"/>
    <property type="match status" value="1"/>
</dbReference>
<dbReference type="Gene3D" id="3.90.230.10">
    <property type="entry name" value="Creatinase/methionine aminopeptidase superfamily"/>
    <property type="match status" value="1"/>
</dbReference>
<dbReference type="Pfam" id="PF16189">
    <property type="entry name" value="Creatinase_N_2"/>
    <property type="match status" value="1"/>
</dbReference>
<dbReference type="InterPro" id="IPR000587">
    <property type="entry name" value="Creatinase_N"/>
</dbReference>
<dbReference type="PANTHER" id="PTHR43763">
    <property type="entry name" value="XAA-PRO AMINOPEPTIDASE 1"/>
    <property type="match status" value="1"/>
</dbReference>
<dbReference type="GO" id="GO:0046872">
    <property type="term" value="F:metal ion binding"/>
    <property type="evidence" value="ECO:0007669"/>
    <property type="project" value="UniProtKB-KW"/>
</dbReference>
<dbReference type="CDD" id="cd01085">
    <property type="entry name" value="APP"/>
    <property type="match status" value="1"/>
</dbReference>
<organism evidence="7 8">
    <name type="scientific">Porphyromonas crevioricanis</name>
    <dbReference type="NCBI Taxonomy" id="393921"/>
    <lineage>
        <taxon>Bacteria</taxon>
        <taxon>Pseudomonadati</taxon>
        <taxon>Bacteroidota</taxon>
        <taxon>Bacteroidia</taxon>
        <taxon>Bacteroidales</taxon>
        <taxon>Porphyromonadaceae</taxon>
        <taxon>Porphyromonas</taxon>
    </lineage>
</organism>
<dbReference type="Pfam" id="PF01321">
    <property type="entry name" value="Creatinase_N"/>
    <property type="match status" value="1"/>
</dbReference>
<reference evidence="7 8" key="1">
    <citation type="submission" date="2018-06" db="EMBL/GenBank/DDBJ databases">
        <authorList>
            <consortium name="Pathogen Informatics"/>
            <person name="Doyle S."/>
        </authorList>
    </citation>
    <scope>NUCLEOTIDE SEQUENCE [LARGE SCALE GENOMIC DNA]</scope>
    <source>
        <strain evidence="7 8">NCTC12858</strain>
    </source>
</reference>
<dbReference type="Proteomes" id="UP000249300">
    <property type="component" value="Chromosome 1"/>
</dbReference>
<gene>
    <name evidence="7" type="ORF">NCTC12858_01368</name>
</gene>
<evidence type="ECO:0000313" key="8">
    <source>
        <dbReference type="Proteomes" id="UP000249300"/>
    </source>
</evidence>
<feature type="domain" description="Peptidase M24 C-terminal" evidence="6">
    <location>
        <begin position="536"/>
        <end position="595"/>
    </location>
</feature>